<evidence type="ECO:0008006" key="5">
    <source>
        <dbReference type="Google" id="ProtNLM"/>
    </source>
</evidence>
<proteinExistence type="predicted"/>
<organism evidence="3 4">
    <name type="scientific">Rhodobium orientis</name>
    <dbReference type="NCBI Taxonomy" id="34017"/>
    <lineage>
        <taxon>Bacteria</taxon>
        <taxon>Pseudomonadati</taxon>
        <taxon>Pseudomonadota</taxon>
        <taxon>Alphaproteobacteria</taxon>
        <taxon>Hyphomicrobiales</taxon>
        <taxon>Rhodobiaceae</taxon>
        <taxon>Rhodobium</taxon>
    </lineage>
</organism>
<keyword evidence="4" id="KW-1185">Reference proteome</keyword>
<dbReference type="Proteomes" id="UP000249299">
    <property type="component" value="Unassembled WGS sequence"/>
</dbReference>
<protein>
    <recommendedName>
        <fullName evidence="5">Dienelactone hydrolase</fullName>
    </recommendedName>
</protein>
<dbReference type="Gene3D" id="3.40.50.1820">
    <property type="entry name" value="alpha/beta hydrolase"/>
    <property type="match status" value="2"/>
</dbReference>
<dbReference type="PANTHER" id="PTHR33428:SF14">
    <property type="entry name" value="CARBOXYLESTERASE TYPE B DOMAIN-CONTAINING PROTEIN"/>
    <property type="match status" value="1"/>
</dbReference>
<evidence type="ECO:0000313" key="4">
    <source>
        <dbReference type="Proteomes" id="UP000249299"/>
    </source>
</evidence>
<dbReference type="PIRSF" id="PIRSF031982">
    <property type="entry name" value="UCP031982_abhydr"/>
    <property type="match status" value="1"/>
</dbReference>
<keyword evidence="2" id="KW-0732">Signal</keyword>
<evidence type="ECO:0000313" key="3">
    <source>
        <dbReference type="EMBL" id="RAI28482.1"/>
    </source>
</evidence>
<evidence type="ECO:0000256" key="2">
    <source>
        <dbReference type="SAM" id="SignalP"/>
    </source>
</evidence>
<gene>
    <name evidence="3" type="ORF">CH339_06220</name>
</gene>
<dbReference type="PANTHER" id="PTHR33428">
    <property type="entry name" value="CHLOROPHYLLASE-2, CHLOROPLASTIC"/>
    <property type="match status" value="1"/>
</dbReference>
<dbReference type="InterPro" id="IPR029058">
    <property type="entry name" value="AB_hydrolase_fold"/>
</dbReference>
<name>A0A327JU75_9HYPH</name>
<accession>A0A327JU75</accession>
<dbReference type="AlphaFoldDB" id="A0A327JU75"/>
<dbReference type="EMBL" id="NPEV01000009">
    <property type="protein sequence ID" value="RAI28482.1"/>
    <property type="molecule type" value="Genomic_DNA"/>
</dbReference>
<dbReference type="InterPro" id="IPR016986">
    <property type="entry name" value="UCP031982_abhydr"/>
</dbReference>
<feature type="chain" id="PRO_5016372482" description="Dienelactone hydrolase" evidence="2">
    <location>
        <begin position="26"/>
        <end position="330"/>
    </location>
</feature>
<sequence length="330" mass="33671">MIHRAGSLFAVAALTASLVAATAGAGSAAQSTAYNAGVTRITLDGAQKLDVLVWYPTKDAEAPFKAGPFTVPATRDADIAEGRFPVVLLSHGGGPTGGSPMILKDFSAALARQGFLVIAPMHRKTPLVARLAQIDAALAGVTADPRFSGHADAQRLGMVGFSLGGAVAIALAGGVPNPAALTAYCGKHPEDVRSCEAGPGSRAGKSGRERNAAAGKRPPLPRLPVKALALLDPFGVLYDEKGLSGVTATTLLIRPQDSSLGIANTEVLAAGLPSAHRETVPGGHFVFTDDCPDALKAEAEALCTDAPGINRTAIRAGIAGTIVDFFRKTL</sequence>
<evidence type="ECO:0000256" key="1">
    <source>
        <dbReference type="SAM" id="MobiDB-lite"/>
    </source>
</evidence>
<dbReference type="SUPFAM" id="SSF53474">
    <property type="entry name" value="alpha/beta-Hydrolases"/>
    <property type="match status" value="1"/>
</dbReference>
<dbReference type="OrthoDB" id="9814760at2"/>
<comment type="caution">
    <text evidence="3">The sequence shown here is derived from an EMBL/GenBank/DDBJ whole genome shotgun (WGS) entry which is preliminary data.</text>
</comment>
<dbReference type="RefSeq" id="WP_111433476.1">
    <property type="nucleotide sequence ID" value="NZ_JACIGG010000010.1"/>
</dbReference>
<feature type="region of interest" description="Disordered" evidence="1">
    <location>
        <begin position="195"/>
        <end position="219"/>
    </location>
</feature>
<reference evidence="3 4" key="1">
    <citation type="submission" date="2017-07" db="EMBL/GenBank/DDBJ databases">
        <title>Draft Genome Sequences of Select Purple Nonsulfur Bacteria.</title>
        <authorList>
            <person name="Lasarre B."/>
            <person name="Mckinlay J.B."/>
        </authorList>
    </citation>
    <scope>NUCLEOTIDE SEQUENCE [LARGE SCALE GENOMIC DNA]</scope>
    <source>
        <strain evidence="3 4">DSM 11290</strain>
    </source>
</reference>
<feature type="signal peptide" evidence="2">
    <location>
        <begin position="1"/>
        <end position="25"/>
    </location>
</feature>